<sequence>MLEEPFLAPLQPLSSNTPMWACRLRSCEKIGDSYRGYCVSETELESVLTFHKQQTQSVWGTRQSPSPAKPATRLMWKSQYVPYDGIPFVNAGSRAVVMECQYGPRRKGFQLKKINEQESRSCQLYKATCPARKFVERELFKPDEVPERHNLSFFPTVNDIKNHIHEVQKSLRNGDNVYNSEIIPATLQWTSDSGNILRETVTVTFAEGNSPGESTTTKEEANRKRSSLSPEPAHLLSSLSSFQPKIFTQLQGLQLQPRFASPDGSPALIPVNNHPSSSPSRLLDSIGSAIMNNNPLQLGQSQNLQTDTCLTQNNIASTGGNLSGPDQNMVAMDQLVDVGDVEDAENLEGSVHRILLGNGQTIPIQIIDSHPALIEENPEGTISVNQVKQEPKEPALSMEAKKHLDCKKLSAT</sequence>
<dbReference type="PANTHER" id="PTHR14694:SF1">
    <property type="entry name" value="CALCIUM-RESPONSIVE TRANSCRIPTION FACTOR"/>
    <property type="match status" value="1"/>
</dbReference>
<evidence type="ECO:0000313" key="3">
    <source>
        <dbReference type="Proteomes" id="UP000664940"/>
    </source>
</evidence>
<gene>
    <name evidence="2" type="ORF">HJG60_002072</name>
</gene>
<comment type="caution">
    <text evidence="2">The sequence shown here is derived from an EMBL/GenBank/DDBJ whole genome shotgun (WGS) entry which is preliminary data.</text>
</comment>
<proteinExistence type="predicted"/>
<organism evidence="2 3">
    <name type="scientific">Phyllostomus discolor</name>
    <name type="common">pale spear-nosed bat</name>
    <dbReference type="NCBI Taxonomy" id="89673"/>
    <lineage>
        <taxon>Eukaryota</taxon>
        <taxon>Metazoa</taxon>
        <taxon>Chordata</taxon>
        <taxon>Craniata</taxon>
        <taxon>Vertebrata</taxon>
        <taxon>Euteleostomi</taxon>
        <taxon>Mammalia</taxon>
        <taxon>Eutheria</taxon>
        <taxon>Laurasiatheria</taxon>
        <taxon>Chiroptera</taxon>
        <taxon>Yangochiroptera</taxon>
        <taxon>Phyllostomidae</taxon>
        <taxon>Phyllostominae</taxon>
        <taxon>Phyllostomus</taxon>
    </lineage>
</organism>
<dbReference type="PANTHER" id="PTHR14694">
    <property type="entry name" value="CALCIUM-RESPONSIVE TRANSCRIPTION FACTOR"/>
    <property type="match status" value="1"/>
</dbReference>
<dbReference type="GO" id="GO:0005634">
    <property type="term" value="C:nucleus"/>
    <property type="evidence" value="ECO:0007669"/>
    <property type="project" value="TreeGrafter"/>
</dbReference>
<dbReference type="Proteomes" id="UP000664940">
    <property type="component" value="Unassembled WGS sequence"/>
</dbReference>
<dbReference type="EMBL" id="JABVXQ010000004">
    <property type="protein sequence ID" value="KAF6113000.1"/>
    <property type="molecule type" value="Genomic_DNA"/>
</dbReference>
<evidence type="ECO:0000256" key="1">
    <source>
        <dbReference type="SAM" id="MobiDB-lite"/>
    </source>
</evidence>
<name>A0A834AP37_9CHIR</name>
<dbReference type="Pfam" id="PF15299">
    <property type="entry name" value="ALS2CR8"/>
    <property type="match status" value="1"/>
</dbReference>
<reference evidence="2 3" key="1">
    <citation type="journal article" date="2020" name="Nature">
        <title>Six reference-quality genomes reveal evolution of bat adaptations.</title>
        <authorList>
            <person name="Jebb D."/>
            <person name="Huang Z."/>
            <person name="Pippel M."/>
            <person name="Hughes G.M."/>
            <person name="Lavrichenko K."/>
            <person name="Devanna P."/>
            <person name="Winkler S."/>
            <person name="Jermiin L.S."/>
            <person name="Skirmuntt E.C."/>
            <person name="Katzourakis A."/>
            <person name="Burkitt-Gray L."/>
            <person name="Ray D.A."/>
            <person name="Sullivan K.A.M."/>
            <person name="Roscito J.G."/>
            <person name="Kirilenko B.M."/>
            <person name="Davalos L.M."/>
            <person name="Corthals A.P."/>
            <person name="Power M.L."/>
            <person name="Jones G."/>
            <person name="Ransome R.D."/>
            <person name="Dechmann D.K.N."/>
            <person name="Locatelli A.G."/>
            <person name="Puechmaille S.J."/>
            <person name="Fedrigo O."/>
            <person name="Jarvis E.D."/>
            <person name="Hiller M."/>
            <person name="Vernes S.C."/>
            <person name="Myers E.W."/>
            <person name="Teeling E.C."/>
        </authorList>
    </citation>
    <scope>NUCLEOTIDE SEQUENCE [LARGE SCALE GENOMIC DNA]</scope>
    <source>
        <strain evidence="2">Bat1K_MPI-CBG_1</strain>
    </source>
</reference>
<dbReference type="AlphaFoldDB" id="A0A834AP37"/>
<dbReference type="InterPro" id="IPR029309">
    <property type="entry name" value="CaRF"/>
</dbReference>
<protein>
    <submittedName>
        <fullName evidence="2">Calcium responsive transcription factor</fullName>
    </submittedName>
</protein>
<dbReference type="GO" id="GO:0000978">
    <property type="term" value="F:RNA polymerase II cis-regulatory region sequence-specific DNA binding"/>
    <property type="evidence" value="ECO:0007669"/>
    <property type="project" value="TreeGrafter"/>
</dbReference>
<accession>A0A834AP37</accession>
<feature type="region of interest" description="Disordered" evidence="1">
    <location>
        <begin position="207"/>
        <end position="232"/>
    </location>
</feature>
<dbReference type="GO" id="GO:0000981">
    <property type="term" value="F:DNA-binding transcription factor activity, RNA polymerase II-specific"/>
    <property type="evidence" value="ECO:0007669"/>
    <property type="project" value="TreeGrafter"/>
</dbReference>
<evidence type="ECO:0000313" key="2">
    <source>
        <dbReference type="EMBL" id="KAF6113000.1"/>
    </source>
</evidence>